<accession>A0A5C1E765</accession>
<dbReference type="Proteomes" id="UP000323671">
    <property type="component" value="Chromosome"/>
</dbReference>
<dbReference type="AlphaFoldDB" id="A0A5C1E765"/>
<evidence type="ECO:0000313" key="3">
    <source>
        <dbReference type="Proteomes" id="UP000323671"/>
    </source>
</evidence>
<proteinExistence type="predicted"/>
<name>A0A5C1E765_9RHOO</name>
<dbReference type="EMBL" id="CP022579">
    <property type="protein sequence ID" value="QEL64771.1"/>
    <property type="molecule type" value="Genomic_DNA"/>
</dbReference>
<feature type="compositionally biased region" description="Basic and acidic residues" evidence="1">
    <location>
        <begin position="46"/>
        <end position="58"/>
    </location>
</feature>
<reference evidence="2 3" key="1">
    <citation type="submission" date="2017-07" db="EMBL/GenBank/DDBJ databases">
        <title>Complete genome sequence of Oryzomicrobium terrae TPP412.</title>
        <authorList>
            <person name="Chiu L.-W."/>
            <person name="Lo K.-J."/>
            <person name="Tsai Y.-M."/>
            <person name="Lin S.-S."/>
            <person name="Kuo C.-H."/>
            <person name="Liu C.-T."/>
        </authorList>
    </citation>
    <scope>NUCLEOTIDE SEQUENCE [LARGE SCALE GENOMIC DNA]</scope>
    <source>
        <strain evidence="2 3">TPP412</strain>
    </source>
</reference>
<protein>
    <submittedName>
        <fullName evidence="2">Uncharacterized protein</fullName>
    </submittedName>
</protein>
<evidence type="ECO:0000313" key="2">
    <source>
        <dbReference type="EMBL" id="QEL64771.1"/>
    </source>
</evidence>
<organism evidence="2 3">
    <name type="scientific">Oryzomicrobium terrae</name>
    <dbReference type="NCBI Taxonomy" id="1735038"/>
    <lineage>
        <taxon>Bacteria</taxon>
        <taxon>Pseudomonadati</taxon>
        <taxon>Pseudomonadota</taxon>
        <taxon>Betaproteobacteria</taxon>
        <taxon>Rhodocyclales</taxon>
        <taxon>Rhodocyclaceae</taxon>
        <taxon>Oryzomicrobium</taxon>
    </lineage>
</organism>
<feature type="region of interest" description="Disordered" evidence="1">
    <location>
        <begin position="38"/>
        <end position="58"/>
    </location>
</feature>
<dbReference type="RefSeq" id="WP_187775322.1">
    <property type="nucleotide sequence ID" value="NZ_CP022579.1"/>
</dbReference>
<sequence>MTDIDPREACKPLGYPRTLSEEDYQRAVAALADREGLTNAQRKRAREWLDRQRNPTSG</sequence>
<evidence type="ECO:0000256" key="1">
    <source>
        <dbReference type="SAM" id="MobiDB-lite"/>
    </source>
</evidence>
<keyword evidence="3" id="KW-1185">Reference proteome</keyword>
<gene>
    <name evidence="2" type="ORF">OTERR_12950</name>
</gene>
<dbReference type="KEGG" id="otr:OTERR_12950"/>